<proteinExistence type="predicted"/>
<organism evidence="1 2">
    <name type="scientific">Lasiosphaeris hirsuta</name>
    <dbReference type="NCBI Taxonomy" id="260670"/>
    <lineage>
        <taxon>Eukaryota</taxon>
        <taxon>Fungi</taxon>
        <taxon>Dikarya</taxon>
        <taxon>Ascomycota</taxon>
        <taxon>Pezizomycotina</taxon>
        <taxon>Sordariomycetes</taxon>
        <taxon>Sordariomycetidae</taxon>
        <taxon>Sordariales</taxon>
        <taxon>Lasiosphaeriaceae</taxon>
        <taxon>Lasiosphaeris</taxon>
    </lineage>
</organism>
<reference evidence="1" key="1">
    <citation type="submission" date="2023-06" db="EMBL/GenBank/DDBJ databases">
        <title>Genome-scale phylogeny and comparative genomics of the fungal order Sordariales.</title>
        <authorList>
            <consortium name="Lawrence Berkeley National Laboratory"/>
            <person name="Hensen N."/>
            <person name="Bonometti L."/>
            <person name="Westerberg I."/>
            <person name="Brannstrom I.O."/>
            <person name="Guillou S."/>
            <person name="Cros-Aarteil S."/>
            <person name="Calhoun S."/>
            <person name="Haridas S."/>
            <person name="Kuo A."/>
            <person name="Mondo S."/>
            <person name="Pangilinan J."/>
            <person name="Riley R."/>
            <person name="Labutti K."/>
            <person name="Andreopoulos B."/>
            <person name="Lipzen A."/>
            <person name="Chen C."/>
            <person name="Yanf M."/>
            <person name="Daum C."/>
            <person name="Ng V."/>
            <person name="Clum A."/>
            <person name="Steindorff A."/>
            <person name="Ohm R."/>
            <person name="Martin F."/>
            <person name="Silar P."/>
            <person name="Natvig D."/>
            <person name="Lalanne C."/>
            <person name="Gautier V."/>
            <person name="Ament-Velasquez S.L."/>
            <person name="Kruys A."/>
            <person name="Hutchinson M.I."/>
            <person name="Powell A.J."/>
            <person name="Barry K."/>
            <person name="Miller A.N."/>
            <person name="Grigoriev I.V."/>
            <person name="Debuchy R."/>
            <person name="Gladieux P."/>
            <person name="Thoren M.H."/>
            <person name="Johannesson H."/>
        </authorList>
    </citation>
    <scope>NUCLEOTIDE SEQUENCE</scope>
    <source>
        <strain evidence="1">SMH4607-1</strain>
    </source>
</reference>
<gene>
    <name evidence="1" type="ORF">B0H67DRAFT_197517</name>
</gene>
<accession>A0AA40ARF8</accession>
<evidence type="ECO:0000313" key="2">
    <source>
        <dbReference type="Proteomes" id="UP001172102"/>
    </source>
</evidence>
<dbReference type="Proteomes" id="UP001172102">
    <property type="component" value="Unassembled WGS sequence"/>
</dbReference>
<protein>
    <submittedName>
        <fullName evidence="1">Uncharacterized protein</fullName>
    </submittedName>
</protein>
<keyword evidence="2" id="KW-1185">Reference proteome</keyword>
<dbReference type="EMBL" id="JAUKUA010000003">
    <property type="protein sequence ID" value="KAK0720631.1"/>
    <property type="molecule type" value="Genomic_DNA"/>
</dbReference>
<sequence>MPVVVFSMFLKVPEPQTREGAITAPLGVQAAGNQSPVSTARVASSPTSPMDSGCCTSIGNCYRWNHVAKDATPGQLAAPCGVAPSYPSPPYHPCHSETSVYFWNGPCRASKLRRQCWDEFGLAIWLSVWARCGWVCLDHDFDRGASPQRDYPPLGPFSAESPGGSRHLGECYPPPDAPHSTPFQRRFGAYHRVPLIPFVDTLHVIPFCDGFILGPCPH</sequence>
<name>A0AA40ARF8_9PEZI</name>
<evidence type="ECO:0000313" key="1">
    <source>
        <dbReference type="EMBL" id="KAK0720631.1"/>
    </source>
</evidence>
<dbReference type="AlphaFoldDB" id="A0AA40ARF8"/>
<comment type="caution">
    <text evidence="1">The sequence shown here is derived from an EMBL/GenBank/DDBJ whole genome shotgun (WGS) entry which is preliminary data.</text>
</comment>